<evidence type="ECO:0008006" key="3">
    <source>
        <dbReference type="Google" id="ProtNLM"/>
    </source>
</evidence>
<organism evidence="1 2">
    <name type="scientific">Flavobacterium hungaricum</name>
    <dbReference type="NCBI Taxonomy" id="2082725"/>
    <lineage>
        <taxon>Bacteria</taxon>
        <taxon>Pseudomonadati</taxon>
        <taxon>Bacteroidota</taxon>
        <taxon>Flavobacteriia</taxon>
        <taxon>Flavobacteriales</taxon>
        <taxon>Flavobacteriaceae</taxon>
        <taxon>Flavobacterium</taxon>
    </lineage>
</organism>
<keyword evidence="2" id="KW-1185">Reference proteome</keyword>
<evidence type="ECO:0000313" key="2">
    <source>
        <dbReference type="Proteomes" id="UP000640614"/>
    </source>
</evidence>
<name>A0ABR9TN95_9FLAO</name>
<proteinExistence type="predicted"/>
<reference evidence="1 2" key="1">
    <citation type="submission" date="2018-07" db="EMBL/GenBank/DDBJ databases">
        <title>Genome assembly of strain KB82.</title>
        <authorList>
            <person name="Kukolya J."/>
            <person name="Horvath B."/>
            <person name="Nagy I."/>
            <person name="Toth A."/>
        </authorList>
    </citation>
    <scope>NUCLEOTIDE SEQUENCE [LARGE SCALE GENOMIC DNA]</scope>
    <source>
        <strain evidence="1 2">Kb82</strain>
    </source>
</reference>
<protein>
    <recommendedName>
        <fullName evidence="3">Lipoprotein</fullName>
    </recommendedName>
</protein>
<comment type="caution">
    <text evidence="1">The sequence shown here is derived from an EMBL/GenBank/DDBJ whole genome shotgun (WGS) entry which is preliminary data.</text>
</comment>
<gene>
    <name evidence="1" type="ORF">C4F50_17880</name>
</gene>
<accession>A0ABR9TN95</accession>
<evidence type="ECO:0000313" key="1">
    <source>
        <dbReference type="EMBL" id="MBE8726790.1"/>
    </source>
</evidence>
<dbReference type="PROSITE" id="PS51257">
    <property type="entry name" value="PROKAR_LIPOPROTEIN"/>
    <property type="match status" value="1"/>
</dbReference>
<dbReference type="RefSeq" id="WP_194139970.1">
    <property type="nucleotide sequence ID" value="NZ_PRDM01000004.1"/>
</dbReference>
<sequence>MTKKALLFLLFTSIVACTSTREKKEASNKIRKEYVDFVVSRGLDTLKTKHYHDFVEFKEEQKRKELINNPYLKLNHVYTFHHYTRGQEVGTFIEKPKEFITFVIYSVEGTFCLSSSELGGEYLSFSENGIIKIKKPILIEYFGNFELTDNFLKTRKRNKTPYKEWYDYLNGTIKNDTIFFTEKFVGQKYEFKKKWTSKTRKANLTEIYQPNLSVTKYINKSGIVSFTVTGELNSKRNLEEEKVLELMDKVKY</sequence>
<dbReference type="Proteomes" id="UP000640614">
    <property type="component" value="Unassembled WGS sequence"/>
</dbReference>
<dbReference type="EMBL" id="PRDM01000004">
    <property type="protein sequence ID" value="MBE8726790.1"/>
    <property type="molecule type" value="Genomic_DNA"/>
</dbReference>